<organism evidence="1 2">
    <name type="scientific">Grifola frondosa</name>
    <name type="common">Maitake</name>
    <name type="synonym">Polyporus frondosus</name>
    <dbReference type="NCBI Taxonomy" id="5627"/>
    <lineage>
        <taxon>Eukaryota</taxon>
        <taxon>Fungi</taxon>
        <taxon>Dikarya</taxon>
        <taxon>Basidiomycota</taxon>
        <taxon>Agaricomycotina</taxon>
        <taxon>Agaricomycetes</taxon>
        <taxon>Polyporales</taxon>
        <taxon>Grifolaceae</taxon>
        <taxon>Grifola</taxon>
    </lineage>
</organism>
<accession>A0A1C7MGC8</accession>
<evidence type="ECO:0000313" key="2">
    <source>
        <dbReference type="Proteomes" id="UP000092993"/>
    </source>
</evidence>
<protein>
    <submittedName>
        <fullName evidence="1">Uncharacterized protein</fullName>
    </submittedName>
</protein>
<dbReference type="AlphaFoldDB" id="A0A1C7MGC8"/>
<proteinExistence type="predicted"/>
<sequence length="206" mass="23534">MLVEDRIKQLQETSNRRNGLLREMYHLLQRREDLGAVFTLDQDGGEGLQLFLNRFDLEKNPEAGSISKLDAETFIPSLPGSSHHVVNPDRLPQYRITAPTPQKPMNFVFDHTHYATDELMPIDQRNPLRYDELTPDYTLPPLNLLPAEFNRKGSPRNTRGSVTRSGRKALIGSLWELINGRRRARESCIQEGWKGHPNALALVIGR</sequence>
<dbReference type="EMBL" id="LUGG01000004">
    <property type="protein sequence ID" value="OBZ75890.1"/>
    <property type="molecule type" value="Genomic_DNA"/>
</dbReference>
<reference evidence="1 2" key="1">
    <citation type="submission" date="2016-03" db="EMBL/GenBank/DDBJ databases">
        <title>Whole genome sequencing of Grifola frondosa 9006-11.</title>
        <authorList>
            <person name="Min B."/>
            <person name="Park H."/>
            <person name="Kim J.-G."/>
            <person name="Cho H."/>
            <person name="Oh Y.-L."/>
            <person name="Kong W.-S."/>
            <person name="Choi I.-G."/>
        </authorList>
    </citation>
    <scope>NUCLEOTIDE SEQUENCE [LARGE SCALE GENOMIC DNA]</scope>
    <source>
        <strain evidence="1 2">9006-11</strain>
    </source>
</reference>
<dbReference type="Proteomes" id="UP000092993">
    <property type="component" value="Unassembled WGS sequence"/>
</dbReference>
<dbReference type="OrthoDB" id="3269739at2759"/>
<evidence type="ECO:0000313" key="1">
    <source>
        <dbReference type="EMBL" id="OBZ75890.1"/>
    </source>
</evidence>
<comment type="caution">
    <text evidence="1">The sequence shown here is derived from an EMBL/GenBank/DDBJ whole genome shotgun (WGS) entry which is preliminary data.</text>
</comment>
<name>A0A1C7MGC8_GRIFR</name>
<gene>
    <name evidence="1" type="ORF">A0H81_04111</name>
</gene>
<keyword evidence="2" id="KW-1185">Reference proteome</keyword>
<dbReference type="STRING" id="5627.A0A1C7MGC8"/>